<dbReference type="Proteomes" id="UP001233999">
    <property type="component" value="Unassembled WGS sequence"/>
</dbReference>
<keyword evidence="1" id="KW-0472">Membrane</keyword>
<organism evidence="2 3">
    <name type="scientific">Diploptera punctata</name>
    <name type="common">Pacific beetle cockroach</name>
    <dbReference type="NCBI Taxonomy" id="6984"/>
    <lineage>
        <taxon>Eukaryota</taxon>
        <taxon>Metazoa</taxon>
        <taxon>Ecdysozoa</taxon>
        <taxon>Arthropoda</taxon>
        <taxon>Hexapoda</taxon>
        <taxon>Insecta</taxon>
        <taxon>Pterygota</taxon>
        <taxon>Neoptera</taxon>
        <taxon>Polyneoptera</taxon>
        <taxon>Dictyoptera</taxon>
        <taxon>Blattodea</taxon>
        <taxon>Blaberoidea</taxon>
        <taxon>Blaberidae</taxon>
        <taxon>Diplopterinae</taxon>
        <taxon>Diploptera</taxon>
    </lineage>
</organism>
<comment type="caution">
    <text evidence="2">The sequence shown here is derived from an EMBL/GenBank/DDBJ whole genome shotgun (WGS) entry which is preliminary data.</text>
</comment>
<protein>
    <submittedName>
        <fullName evidence="2">Uncharacterized protein</fullName>
    </submittedName>
</protein>
<dbReference type="EMBL" id="JASPKZ010007846">
    <property type="protein sequence ID" value="KAJ9581733.1"/>
    <property type="molecule type" value="Genomic_DNA"/>
</dbReference>
<evidence type="ECO:0000256" key="1">
    <source>
        <dbReference type="SAM" id="Phobius"/>
    </source>
</evidence>
<gene>
    <name evidence="2" type="ORF">L9F63_023092</name>
</gene>
<reference evidence="2" key="1">
    <citation type="journal article" date="2023" name="IScience">
        <title>Live-bearing cockroach genome reveals convergent evolutionary mechanisms linked to viviparity in insects and beyond.</title>
        <authorList>
            <person name="Fouks B."/>
            <person name="Harrison M.C."/>
            <person name="Mikhailova A.A."/>
            <person name="Marchal E."/>
            <person name="English S."/>
            <person name="Carruthers M."/>
            <person name="Jennings E.C."/>
            <person name="Chiamaka E.L."/>
            <person name="Frigard R.A."/>
            <person name="Pippel M."/>
            <person name="Attardo G.M."/>
            <person name="Benoit J.B."/>
            <person name="Bornberg-Bauer E."/>
            <person name="Tobe S.S."/>
        </authorList>
    </citation>
    <scope>NUCLEOTIDE SEQUENCE</scope>
    <source>
        <strain evidence="2">Stay&amp;Tobe</strain>
    </source>
</reference>
<keyword evidence="1" id="KW-0812">Transmembrane</keyword>
<feature type="transmembrane region" description="Helical" evidence="1">
    <location>
        <begin position="61"/>
        <end position="78"/>
    </location>
</feature>
<proteinExistence type="predicted"/>
<evidence type="ECO:0000313" key="2">
    <source>
        <dbReference type="EMBL" id="KAJ9581733.1"/>
    </source>
</evidence>
<keyword evidence="3" id="KW-1185">Reference proteome</keyword>
<accession>A0AAD7ZJI5</accession>
<evidence type="ECO:0000313" key="3">
    <source>
        <dbReference type="Proteomes" id="UP001233999"/>
    </source>
</evidence>
<dbReference type="AlphaFoldDB" id="A0AAD7ZJI5"/>
<reference evidence="2" key="2">
    <citation type="submission" date="2023-05" db="EMBL/GenBank/DDBJ databases">
        <authorList>
            <person name="Fouks B."/>
        </authorList>
    </citation>
    <scope>NUCLEOTIDE SEQUENCE</scope>
    <source>
        <strain evidence="2">Stay&amp;Tobe</strain>
        <tissue evidence="2">Testes</tissue>
    </source>
</reference>
<keyword evidence="1" id="KW-1133">Transmembrane helix</keyword>
<feature type="non-terminal residue" evidence="2">
    <location>
        <position position="79"/>
    </location>
</feature>
<name>A0AAD7ZJI5_DIPPU</name>
<sequence>MWLTSVTNSENVMIRKELSICCCIVTGKIYAVVACAENLCTLIGSTVFNSLFPVLRTIKRGLIFHFAAVLQVVPLIIIV</sequence>